<organism evidence="1 2">
    <name type="scientific">Sesamum alatum</name>
    <dbReference type="NCBI Taxonomy" id="300844"/>
    <lineage>
        <taxon>Eukaryota</taxon>
        <taxon>Viridiplantae</taxon>
        <taxon>Streptophyta</taxon>
        <taxon>Embryophyta</taxon>
        <taxon>Tracheophyta</taxon>
        <taxon>Spermatophyta</taxon>
        <taxon>Magnoliopsida</taxon>
        <taxon>eudicotyledons</taxon>
        <taxon>Gunneridae</taxon>
        <taxon>Pentapetalae</taxon>
        <taxon>asterids</taxon>
        <taxon>lamiids</taxon>
        <taxon>Lamiales</taxon>
        <taxon>Pedaliaceae</taxon>
        <taxon>Sesamum</taxon>
    </lineage>
</organism>
<comment type="caution">
    <text evidence="1">The sequence shown here is derived from an EMBL/GenBank/DDBJ whole genome shotgun (WGS) entry which is preliminary data.</text>
</comment>
<protein>
    <submittedName>
        <fullName evidence="1">Uncharacterized protein</fullName>
    </submittedName>
</protein>
<sequence length="154" mass="17388">MANATPTETCVRGGSCGDLDDVEFSNTDDSLVIMSLLEDSQVEDGDDERLRAVIQSLEAEIMCQNSCLEAYDSKACPGHYRFCDVEQPDSCSTSPDHCLDFEWIDMETVQTDYSIRDDEMTNYFVELGGVGDYSQVYSYGMAMDHEDDYSDLWR</sequence>
<reference evidence="1" key="2">
    <citation type="journal article" date="2024" name="Plant">
        <title>Genomic evolution and insights into agronomic trait innovations of Sesamum species.</title>
        <authorList>
            <person name="Miao H."/>
            <person name="Wang L."/>
            <person name="Qu L."/>
            <person name="Liu H."/>
            <person name="Sun Y."/>
            <person name="Le M."/>
            <person name="Wang Q."/>
            <person name="Wei S."/>
            <person name="Zheng Y."/>
            <person name="Lin W."/>
            <person name="Duan Y."/>
            <person name="Cao H."/>
            <person name="Xiong S."/>
            <person name="Wang X."/>
            <person name="Wei L."/>
            <person name="Li C."/>
            <person name="Ma Q."/>
            <person name="Ju M."/>
            <person name="Zhao R."/>
            <person name="Li G."/>
            <person name="Mu C."/>
            <person name="Tian Q."/>
            <person name="Mei H."/>
            <person name="Zhang T."/>
            <person name="Gao T."/>
            <person name="Zhang H."/>
        </authorList>
    </citation>
    <scope>NUCLEOTIDE SEQUENCE</scope>
    <source>
        <strain evidence="1">3651</strain>
    </source>
</reference>
<accession>A0AAE1YZ84</accession>
<dbReference type="PANTHER" id="PTHR37611:SF2">
    <property type="entry name" value="VIRUS-SPECIFIC-SIGNALING-PATHWAY REGULATED PROTEIN-RELATED"/>
    <property type="match status" value="1"/>
</dbReference>
<proteinExistence type="predicted"/>
<evidence type="ECO:0000313" key="2">
    <source>
        <dbReference type="Proteomes" id="UP001293254"/>
    </source>
</evidence>
<dbReference type="PANTHER" id="PTHR37611">
    <property type="entry name" value="VIRUS-SPECIFIC-SIGNALING-PATHWAY REGULATED PROTEIN-RELATED"/>
    <property type="match status" value="1"/>
</dbReference>
<dbReference type="AlphaFoldDB" id="A0AAE1YZ84"/>
<evidence type="ECO:0000313" key="1">
    <source>
        <dbReference type="EMBL" id="KAK4438987.1"/>
    </source>
</evidence>
<keyword evidence="2" id="KW-1185">Reference proteome</keyword>
<gene>
    <name evidence="1" type="ORF">Salat_0233300</name>
</gene>
<dbReference type="EMBL" id="JACGWO010000001">
    <property type="protein sequence ID" value="KAK4438987.1"/>
    <property type="molecule type" value="Genomic_DNA"/>
</dbReference>
<reference evidence="1" key="1">
    <citation type="submission" date="2020-06" db="EMBL/GenBank/DDBJ databases">
        <authorList>
            <person name="Li T."/>
            <person name="Hu X."/>
            <person name="Zhang T."/>
            <person name="Song X."/>
            <person name="Zhang H."/>
            <person name="Dai N."/>
            <person name="Sheng W."/>
            <person name="Hou X."/>
            <person name="Wei L."/>
        </authorList>
    </citation>
    <scope>NUCLEOTIDE SEQUENCE</scope>
    <source>
        <strain evidence="1">3651</strain>
        <tissue evidence="1">Leaf</tissue>
    </source>
</reference>
<dbReference type="Proteomes" id="UP001293254">
    <property type="component" value="Unassembled WGS sequence"/>
</dbReference>
<name>A0AAE1YZ84_9LAMI</name>